<dbReference type="OrthoDB" id="122907at2"/>
<evidence type="ECO:0000313" key="4">
    <source>
        <dbReference type="Proteomes" id="UP000199024"/>
    </source>
</evidence>
<gene>
    <name evidence="3" type="ORF">SAMN05421771_3058</name>
</gene>
<feature type="region of interest" description="Disordered" evidence="1">
    <location>
        <begin position="19"/>
        <end position="49"/>
    </location>
</feature>
<dbReference type="EMBL" id="FOZL01000001">
    <property type="protein sequence ID" value="SFS17123.1"/>
    <property type="molecule type" value="Genomic_DNA"/>
</dbReference>
<organism evidence="3 4">
    <name type="scientific">Granulicella pectinivorans</name>
    <dbReference type="NCBI Taxonomy" id="474950"/>
    <lineage>
        <taxon>Bacteria</taxon>
        <taxon>Pseudomonadati</taxon>
        <taxon>Acidobacteriota</taxon>
        <taxon>Terriglobia</taxon>
        <taxon>Terriglobales</taxon>
        <taxon>Acidobacteriaceae</taxon>
        <taxon>Granulicella</taxon>
    </lineage>
</organism>
<dbReference type="STRING" id="474950.SAMN05421771_3058"/>
<dbReference type="AlphaFoldDB" id="A0A1I6MN49"/>
<accession>A0A1I6MN49</accession>
<protein>
    <recommendedName>
        <fullName evidence="5">DUF4398 domain-containing protein</fullName>
    </recommendedName>
</protein>
<keyword evidence="2" id="KW-0732">Signal</keyword>
<keyword evidence="4" id="KW-1185">Reference proteome</keyword>
<name>A0A1I6MN49_9BACT</name>
<feature type="signal peptide" evidence="2">
    <location>
        <begin position="1"/>
        <end position="20"/>
    </location>
</feature>
<proteinExistence type="predicted"/>
<dbReference type="RefSeq" id="WP_089840247.1">
    <property type="nucleotide sequence ID" value="NZ_FOZL01000001.1"/>
</dbReference>
<dbReference type="Proteomes" id="UP000199024">
    <property type="component" value="Unassembled WGS sequence"/>
</dbReference>
<evidence type="ECO:0000256" key="2">
    <source>
        <dbReference type="SAM" id="SignalP"/>
    </source>
</evidence>
<reference evidence="3 4" key="1">
    <citation type="submission" date="2016-10" db="EMBL/GenBank/DDBJ databases">
        <authorList>
            <person name="de Groot N.N."/>
        </authorList>
    </citation>
    <scope>NUCLEOTIDE SEQUENCE [LARGE SCALE GENOMIC DNA]</scope>
    <source>
        <strain evidence="3 4">DSM 21001</strain>
    </source>
</reference>
<sequence>MKLKGTVVAMILGSCMGTGAAMQKPASQSSAPDPFGLPSDTMQSDDQFGDAHRRMEMLRVKSANAERQKQLTREATELLNVAGELHFKAQKSDGSVTQAEMLRQAETIERLAHNVKERMKGSR</sequence>
<evidence type="ECO:0000313" key="3">
    <source>
        <dbReference type="EMBL" id="SFS17123.1"/>
    </source>
</evidence>
<dbReference type="PROSITE" id="PS51257">
    <property type="entry name" value="PROKAR_LIPOPROTEIN"/>
    <property type="match status" value="1"/>
</dbReference>
<feature type="chain" id="PRO_5011544625" description="DUF4398 domain-containing protein" evidence="2">
    <location>
        <begin position="21"/>
        <end position="123"/>
    </location>
</feature>
<evidence type="ECO:0000256" key="1">
    <source>
        <dbReference type="SAM" id="MobiDB-lite"/>
    </source>
</evidence>
<evidence type="ECO:0008006" key="5">
    <source>
        <dbReference type="Google" id="ProtNLM"/>
    </source>
</evidence>